<proteinExistence type="predicted"/>
<organism evidence="1 2">
    <name type="scientific">Pseudonocardia parietis</name>
    <dbReference type="NCBI Taxonomy" id="570936"/>
    <lineage>
        <taxon>Bacteria</taxon>
        <taxon>Bacillati</taxon>
        <taxon>Actinomycetota</taxon>
        <taxon>Actinomycetes</taxon>
        <taxon>Pseudonocardiales</taxon>
        <taxon>Pseudonocardiaceae</taxon>
        <taxon>Pseudonocardia</taxon>
    </lineage>
</organism>
<protein>
    <submittedName>
        <fullName evidence="1">Uncharacterized protein</fullName>
    </submittedName>
</protein>
<name>A0ABS4W6M3_9PSEU</name>
<gene>
    <name evidence="1" type="ORF">JOF36_007623</name>
</gene>
<reference evidence="1 2" key="1">
    <citation type="submission" date="2021-03" db="EMBL/GenBank/DDBJ databases">
        <title>Sequencing the genomes of 1000 actinobacteria strains.</title>
        <authorList>
            <person name="Klenk H.-P."/>
        </authorList>
    </citation>
    <scope>NUCLEOTIDE SEQUENCE [LARGE SCALE GENOMIC DNA]</scope>
    <source>
        <strain evidence="1 2">DSM 45256</strain>
    </source>
</reference>
<comment type="caution">
    <text evidence="1">The sequence shown here is derived from an EMBL/GenBank/DDBJ whole genome shotgun (WGS) entry which is preliminary data.</text>
</comment>
<evidence type="ECO:0000313" key="2">
    <source>
        <dbReference type="Proteomes" id="UP001519295"/>
    </source>
</evidence>
<dbReference type="EMBL" id="JAGINU010000004">
    <property type="protein sequence ID" value="MBP2371850.1"/>
    <property type="molecule type" value="Genomic_DNA"/>
</dbReference>
<dbReference type="Proteomes" id="UP001519295">
    <property type="component" value="Unassembled WGS sequence"/>
</dbReference>
<keyword evidence="2" id="KW-1185">Reference proteome</keyword>
<dbReference type="RefSeq" id="WP_210036931.1">
    <property type="nucleotide sequence ID" value="NZ_JAGINU010000004.1"/>
</dbReference>
<evidence type="ECO:0000313" key="1">
    <source>
        <dbReference type="EMBL" id="MBP2371850.1"/>
    </source>
</evidence>
<accession>A0ABS4W6M3</accession>
<sequence>MTASTGSSGDSVIRIGGGTFTGGTAIGIGTTSQVTNVGPPPERADLRTALEEVRERIVAGGRDESERIELRADVQAILRELERDEPRPAVVRSRWDAVRAVLGKVLDHSGELMKITEIVANQFAA</sequence>